<dbReference type="Proteomes" id="UP000295274">
    <property type="component" value="Unassembled WGS sequence"/>
</dbReference>
<dbReference type="RefSeq" id="WP_133672681.1">
    <property type="nucleotide sequence ID" value="NZ_SNZW01000014.1"/>
</dbReference>
<comment type="caution">
    <text evidence="1">The sequence shown here is derived from an EMBL/GenBank/DDBJ whole genome shotgun (WGS) entry which is preliminary data.</text>
</comment>
<reference evidence="1 2" key="1">
    <citation type="submission" date="2019-03" db="EMBL/GenBank/DDBJ databases">
        <title>Genomic Encyclopedia of Type Strains, Phase III (KMG-III): the genomes of soil and plant-associated and newly described type strains.</title>
        <authorList>
            <person name="Whitman W."/>
        </authorList>
    </citation>
    <scope>NUCLEOTIDE SEQUENCE [LARGE SCALE GENOMIC DNA]</scope>
    <source>
        <strain evidence="1 2">CECT 8455</strain>
    </source>
</reference>
<dbReference type="EMBL" id="SNZW01000014">
    <property type="protein sequence ID" value="TDS15039.1"/>
    <property type="molecule type" value="Genomic_DNA"/>
</dbReference>
<organism evidence="1 2">
    <name type="scientific">Maribacter caenipelagi</name>
    <dbReference type="NCBI Taxonomy" id="1447781"/>
    <lineage>
        <taxon>Bacteria</taxon>
        <taxon>Pseudomonadati</taxon>
        <taxon>Bacteroidota</taxon>
        <taxon>Flavobacteriia</taxon>
        <taxon>Flavobacteriales</taxon>
        <taxon>Flavobacteriaceae</taxon>
        <taxon>Maribacter</taxon>
    </lineage>
</organism>
<protein>
    <submittedName>
        <fullName evidence="1">Uncharacterized protein</fullName>
    </submittedName>
</protein>
<accession>A0A4R7D234</accession>
<gene>
    <name evidence="1" type="ORF">DFQ03_1675</name>
</gene>
<sequence>MIENFLPLLEKISPAIITILGNLIFYLWIKGKVDKSLEKNKIAYGGIFKEKVNIYRELLERTYGLKKELSRFQYVGVKEDGTVIMEKINDYIQFASINQPFLSKEMLSDVNTLRTEFQDVFDNFYKHIANSDSTQLNNFFQAGNKLRANEPFKEIEDRIVTEMRRDLKIENFDA</sequence>
<dbReference type="OrthoDB" id="1443337at2"/>
<evidence type="ECO:0000313" key="1">
    <source>
        <dbReference type="EMBL" id="TDS15039.1"/>
    </source>
</evidence>
<proteinExistence type="predicted"/>
<dbReference type="AlphaFoldDB" id="A0A4R7D234"/>
<evidence type="ECO:0000313" key="2">
    <source>
        <dbReference type="Proteomes" id="UP000295274"/>
    </source>
</evidence>
<keyword evidence="2" id="KW-1185">Reference proteome</keyword>
<name>A0A4R7D234_9FLAO</name>